<dbReference type="Proteomes" id="UP000825078">
    <property type="component" value="Chromosome"/>
</dbReference>
<evidence type="ECO:0000313" key="2">
    <source>
        <dbReference type="Proteomes" id="UP000825078"/>
    </source>
</evidence>
<dbReference type="EMBL" id="AP024613">
    <property type="protein sequence ID" value="BCV44797.1"/>
    <property type="molecule type" value="Genomic_DNA"/>
</dbReference>
<evidence type="ECO:0000313" key="1">
    <source>
        <dbReference type="EMBL" id="BCV44797.1"/>
    </source>
</evidence>
<organism evidence="1 2">
    <name type="scientific">Shewanella algae</name>
    <dbReference type="NCBI Taxonomy" id="38313"/>
    <lineage>
        <taxon>Bacteria</taxon>
        <taxon>Pseudomonadati</taxon>
        <taxon>Pseudomonadota</taxon>
        <taxon>Gammaproteobacteria</taxon>
        <taxon>Alteromonadales</taxon>
        <taxon>Shewanellaceae</taxon>
        <taxon>Shewanella</taxon>
    </lineage>
</organism>
<reference evidence="1" key="1">
    <citation type="submission" date="2021-05" db="EMBL/GenBank/DDBJ databases">
        <title>Molecular characterization for Shewanella algae harboring chromosomal blaOXA-55-like strains isolated from clinical and environment sample.</title>
        <authorList>
            <person name="Ohama Y."/>
            <person name="Aoki K."/>
            <person name="Harada S."/>
            <person name="Moriya K."/>
            <person name="Ishii Y."/>
            <person name="Tateda K."/>
        </authorList>
    </citation>
    <scope>NUCLEOTIDE SEQUENCE</scope>
    <source>
        <strain evidence="1">TUM17379</strain>
    </source>
</reference>
<proteinExistence type="predicted"/>
<accession>A0AAD1KD14</accession>
<name>A0AAD1KD14_9GAMM</name>
<protein>
    <submittedName>
        <fullName evidence="1">Uncharacterized protein</fullName>
    </submittedName>
</protein>
<sequence length="63" mass="7380">MRIDKSRVYCHTGKNNGLIFIRLKLTRFESSRMLDVTRVDKEGGDKTKAKPPRIENEIALLRY</sequence>
<dbReference type="AlphaFoldDB" id="A0AAD1KD14"/>
<gene>
    <name evidence="1" type="ORF">TUM17379_18150</name>
</gene>